<evidence type="ECO:0000313" key="1">
    <source>
        <dbReference type="EMBL" id="JAD46159.1"/>
    </source>
</evidence>
<reference evidence="1" key="1">
    <citation type="submission" date="2014-09" db="EMBL/GenBank/DDBJ databases">
        <authorList>
            <person name="Magalhaes I.L.F."/>
            <person name="Oliveira U."/>
            <person name="Santos F.R."/>
            <person name="Vidigal T.H.D.A."/>
            <person name="Brescovit A.D."/>
            <person name="Santos A.J."/>
        </authorList>
    </citation>
    <scope>NUCLEOTIDE SEQUENCE</scope>
    <source>
        <tissue evidence="1">Shoot tissue taken approximately 20 cm above the soil surface</tissue>
    </source>
</reference>
<name>A0A0A9SMQ3_ARUDO</name>
<reference evidence="1" key="2">
    <citation type="journal article" date="2015" name="Data Brief">
        <title>Shoot transcriptome of the giant reed, Arundo donax.</title>
        <authorList>
            <person name="Barrero R.A."/>
            <person name="Guerrero F.D."/>
            <person name="Moolhuijzen P."/>
            <person name="Goolsby J.A."/>
            <person name="Tidwell J."/>
            <person name="Bellgard S.E."/>
            <person name="Bellgard M.I."/>
        </authorList>
    </citation>
    <scope>NUCLEOTIDE SEQUENCE</scope>
    <source>
        <tissue evidence="1">Shoot tissue taken approximately 20 cm above the soil surface</tissue>
    </source>
</reference>
<organism evidence="1">
    <name type="scientific">Arundo donax</name>
    <name type="common">Giant reed</name>
    <name type="synonym">Donax arundinaceus</name>
    <dbReference type="NCBI Taxonomy" id="35708"/>
    <lineage>
        <taxon>Eukaryota</taxon>
        <taxon>Viridiplantae</taxon>
        <taxon>Streptophyta</taxon>
        <taxon>Embryophyta</taxon>
        <taxon>Tracheophyta</taxon>
        <taxon>Spermatophyta</taxon>
        <taxon>Magnoliopsida</taxon>
        <taxon>Liliopsida</taxon>
        <taxon>Poales</taxon>
        <taxon>Poaceae</taxon>
        <taxon>PACMAD clade</taxon>
        <taxon>Arundinoideae</taxon>
        <taxon>Arundineae</taxon>
        <taxon>Arundo</taxon>
    </lineage>
</organism>
<dbReference type="EMBL" id="GBRH01251736">
    <property type="protein sequence ID" value="JAD46159.1"/>
    <property type="molecule type" value="Transcribed_RNA"/>
</dbReference>
<accession>A0A0A9SMQ3</accession>
<proteinExistence type="predicted"/>
<dbReference type="AlphaFoldDB" id="A0A0A9SMQ3"/>
<protein>
    <submittedName>
        <fullName evidence="1">Uncharacterized protein</fullName>
    </submittedName>
</protein>
<sequence length="67" mass="7495">MPLASSNTHGAPITFYILIETAAYLRTYLFAGFVKVNLYGLVVLSCQTSKTNKCKRCVTPRHRTLKS</sequence>